<dbReference type="PROSITE" id="PS50025">
    <property type="entry name" value="LAM_G_DOMAIN"/>
    <property type="match status" value="6"/>
</dbReference>
<dbReference type="PANTHER" id="PTHR15036:SF49">
    <property type="entry name" value="AXOTACTIN"/>
    <property type="match status" value="1"/>
</dbReference>
<dbReference type="SMART" id="SM00181">
    <property type="entry name" value="EGF"/>
    <property type="match status" value="2"/>
</dbReference>
<comment type="caution">
    <text evidence="2">Lacks conserved residue(s) required for the propagation of feature annotation.</text>
</comment>
<feature type="compositionally biased region" description="Low complexity" evidence="3">
    <location>
        <begin position="1671"/>
        <end position="1682"/>
    </location>
</feature>
<feature type="domain" description="Laminin G" evidence="6">
    <location>
        <begin position="373"/>
        <end position="612"/>
    </location>
</feature>
<sequence>MPSMRRRPHRWAPWALALVLSSALEITLSEESTLSESSIISEKSPPGDVPTSTSKSSQFSGKWYAGPNASLAFEFRSLHANGLLLYADDAIGHGFFVEAKLVDGRVTLRYRLPTGSSTGSGDRSLTSQQKRGSQQGITSSATIASRITFGRNVSDGLWHRLEMFRSGTEFTHWRLDEELRSDVSTASYIVSSSTPDADEADDSMMSADLFMYFGGLSHPSINTFARKSSNEKPLTARDLRLNSWSVPTAFFERPFIGELRNIILSGPPEGPALTELRPSHVRASAALEPSSTSQNQDDTGFHSNAGGAPAICERNTCGRGSKCIDTPDGPICPDGKNVQDCKDNLHNDRFCNDSYKPEKDSPPSSSAAAAGENVIQLNGAASFLRFNQREPIISSTENISLQFRTTMAAASGTVLNDDPSNSSTGNDEVTLLYLGHESQSVELRLVAGVRFEVTITFPQWKSHSHNGALRQLDAGGGPDANVAGKTAVAHATVLSISSHSIQKGKRFDDGRWHRVVLTRRLDQISLNVDGKEATRTISVGEGPEHFYTSTILVGASGNTSPPEAGISSGPPYFFGCLKEVELVSSGLHLDLIRIAKTNLGFITASGEIEYRCSGSSANNSATAGSKGSPSGTDSANPLGATGAMAKKNHKDQAISFLTPESFIIVLNWTPSGEAYSNSGYNKRKPVLGGWVGGKGRSEISFQFRTTEDSGVLLYSSPATMSHNERAFFFVIELRQGHLELRIGVGGFRRRASVFLPGGGRTSDGQWHKLTLSMDRTGYVIFRADHDAQGNRGPGASNAETNGAIREFRVHGSPGSLYETGGPLFVGGISDLGKNSYPSGLWSEPDLHRGFAGCLRDLSVGGVKLDLRTNLAVAGVQSGCSRAGAPKCPASPCFHGAVCNEGWNRPICDCSRTHFAGPTCETPALSLHFTGSEHITATLPEHQASFGEEIVFRFRTEMSSCTVFASQPGGLLQGSLQDGKFRLAYRFSAASLSQRNGSQVVTVTGYGLDDSTWHYVRILRTASNVAVMVDQESTFAETPSNVRIRMGSLRFGHQLLRFEGGTNGGGADTIATHSFVGEIQHLRVNGVPLSESLRPGEISGFSIESNILPPGLIQASGSLLLSSEHFSTFSAPTGFVALSASPFRGLEITLRIQPTVDSGLVLHWPGANGSGLTLELEDARLKMIVTQPSATYGAAAATLAVSTGRHQRGEMPNNNGSSFESQSDRQDSSKSLRHQHRSTSSFSSSSYQSSAYALRDSGSVSHRSDVVHDRLLLSDNAMHSVRVHSTTGFLRLRVDDQEAGAVETLDASLLQGLVYIGGVREYSILPAPVSSQSGFAGCIGVEDVNGQSIKLAEEAVIPSDVVSQGCRGKASGCSSKPCAHGGVCHEKDSSSPNADKQQTDPAASSGHSFSCDCSFTSFRGATCTQESASYEFHSGGLLLTSSALRRPRAGDALALGLVAEVDNAVLIRVEFLATSDYIQIEIIDGVLFAIYNVAGEDYALNVPGVYVHDRQYHIVRFTHRARASTLQLDQLPVQTRKHKQLQQLADDDHGAADETVGGGISADVKIQLGGVLSGSASAAVSKGFRGVLSGVVLNGVRLLELSAERGDIVVQGDATRLQSLAQSKYSPAHNYPADQPFMLNDAKPPVEVYERDDLVYSEGSGCYESDDDDADCNNNAADDNSNSAGGGDELVTAVYIPSQRRSSAPHYNGNSVGFSAGSGGTTSRPSQKKAIYSCHDDEDCVEEGSGNGIDATRSRSQSSGIIVTPRAPYESPNSGDHSQITTTTARTTTSIYSTTSTTPSPSTTTTTHEWIIVKTFSTRPPFKPRTTSTGIPEVFSVPIPEVHTPTQINKDKSKTKPARVDTAVAADGTALVIGIVAGILVSLVILALLLYRFRTGRPGGACKPNSLYYNPCVGETGATGPGAGPGMGAPIGPGGLGAGGPGGGGGACIPYGVASGGGIAGGAPAYSTLHKGMAVAGNKKSEQVKDPQEWYV</sequence>
<feature type="domain" description="Laminin G" evidence="6">
    <location>
        <begin position="38"/>
        <end position="312"/>
    </location>
</feature>
<feature type="compositionally biased region" description="Polar residues" evidence="3">
    <location>
        <begin position="1389"/>
        <end position="1403"/>
    </location>
</feature>
<dbReference type="OMA" id="FSTHSNK"/>
<feature type="region of interest" description="Disordered" evidence="3">
    <location>
        <begin position="282"/>
        <end position="304"/>
    </location>
</feature>
<feature type="domain" description="Laminin G" evidence="6">
    <location>
        <begin position="1426"/>
        <end position="1613"/>
    </location>
</feature>
<feature type="region of interest" description="Disordered" evidence="3">
    <location>
        <begin position="618"/>
        <end position="642"/>
    </location>
</feature>
<keyword evidence="9" id="KW-1185">Reference proteome</keyword>
<feature type="domain" description="EGF-like" evidence="7">
    <location>
        <begin position="883"/>
        <end position="920"/>
    </location>
</feature>
<dbReference type="GO" id="GO:0016020">
    <property type="term" value="C:membrane"/>
    <property type="evidence" value="ECO:0007669"/>
    <property type="project" value="UniProtKB-SubCell"/>
</dbReference>
<keyword evidence="5" id="KW-0732">Signal</keyword>
<feature type="compositionally biased region" description="Polar residues" evidence="3">
    <location>
        <begin position="1211"/>
        <end position="1220"/>
    </location>
</feature>
<feature type="region of interest" description="Disordered" evidence="3">
    <location>
        <begin position="113"/>
        <end position="138"/>
    </location>
</feature>
<dbReference type="PANTHER" id="PTHR15036">
    <property type="entry name" value="PIKACHURIN-LIKE PROTEIN"/>
    <property type="match status" value="1"/>
</dbReference>
<keyword evidence="1" id="KW-1015">Disulfide bond</keyword>
<dbReference type="InterPro" id="IPR000742">
    <property type="entry name" value="EGF"/>
</dbReference>
<dbReference type="Gene3D" id="2.60.120.200">
    <property type="match status" value="6"/>
</dbReference>
<evidence type="ECO:0000259" key="7">
    <source>
        <dbReference type="PROSITE" id="PS50026"/>
    </source>
</evidence>
<keyword evidence="2" id="KW-0245">EGF-like domain</keyword>
<feature type="domain" description="Laminin G" evidence="6">
    <location>
        <begin position="667"/>
        <end position="879"/>
    </location>
</feature>
<protein>
    <submittedName>
        <fullName evidence="8">Uncharacterized protein</fullName>
    </submittedName>
</protein>
<feature type="region of interest" description="Disordered" evidence="3">
    <location>
        <begin position="1700"/>
        <end position="1730"/>
    </location>
</feature>
<feature type="compositionally biased region" description="Polar residues" evidence="3">
    <location>
        <begin position="50"/>
        <end position="59"/>
    </location>
</feature>
<dbReference type="SMART" id="SM00282">
    <property type="entry name" value="LamG"/>
    <property type="match status" value="6"/>
</dbReference>
<evidence type="ECO:0000259" key="6">
    <source>
        <dbReference type="PROSITE" id="PS50025"/>
    </source>
</evidence>
<feature type="region of interest" description="Disordered" evidence="3">
    <location>
        <begin position="1372"/>
        <end position="1403"/>
    </location>
</feature>
<feature type="compositionally biased region" description="Polar residues" evidence="3">
    <location>
        <begin position="289"/>
        <end position="302"/>
    </location>
</feature>
<name>A0A7M7KHU4_VARDE</name>
<dbReference type="FunCoup" id="A0A7M7KHU4">
    <property type="interactions" value="146"/>
</dbReference>
<dbReference type="KEGG" id="vde:111252432"/>
<evidence type="ECO:0000256" key="3">
    <source>
        <dbReference type="SAM" id="MobiDB-lite"/>
    </source>
</evidence>
<dbReference type="GeneID" id="111252432"/>
<dbReference type="RefSeq" id="XP_022666049.1">
    <property type="nucleotide sequence ID" value="XM_022810314.1"/>
</dbReference>
<feature type="domain" description="Laminin G" evidence="6">
    <location>
        <begin position="1124"/>
        <end position="1365"/>
    </location>
</feature>
<dbReference type="InterPro" id="IPR013320">
    <property type="entry name" value="ConA-like_dom_sf"/>
</dbReference>
<dbReference type="Gene3D" id="2.10.25.10">
    <property type="entry name" value="Laminin"/>
    <property type="match status" value="2"/>
</dbReference>
<dbReference type="EnsemblMetazoa" id="XM_022810314">
    <property type="protein sequence ID" value="XP_022666049"/>
    <property type="gene ID" value="LOC111252432"/>
</dbReference>
<dbReference type="PROSITE" id="PS50026">
    <property type="entry name" value="EGF_3"/>
    <property type="match status" value="1"/>
</dbReference>
<evidence type="ECO:0000256" key="1">
    <source>
        <dbReference type="ARBA" id="ARBA00023157"/>
    </source>
</evidence>
<feature type="region of interest" description="Disordered" evidence="3">
    <location>
        <begin position="35"/>
        <end position="59"/>
    </location>
</feature>
<keyword evidence="4" id="KW-1133">Transmembrane helix</keyword>
<feature type="domain" description="Laminin G" evidence="6">
    <location>
        <begin position="925"/>
        <end position="1107"/>
    </location>
</feature>
<dbReference type="InParanoid" id="A0A7M7KHU4"/>
<feature type="region of interest" description="Disordered" evidence="3">
    <location>
        <begin position="1664"/>
        <end position="1687"/>
    </location>
</feature>
<keyword evidence="4" id="KW-0812">Transmembrane</keyword>
<accession>A0A7M7KHU4</accession>
<evidence type="ECO:0000313" key="8">
    <source>
        <dbReference type="EnsemblMetazoa" id="XP_022666049"/>
    </source>
</evidence>
<evidence type="ECO:0000313" key="9">
    <source>
        <dbReference type="Proteomes" id="UP000594260"/>
    </source>
</evidence>
<dbReference type="Pfam" id="PF02210">
    <property type="entry name" value="Laminin_G_2"/>
    <property type="match status" value="6"/>
</dbReference>
<evidence type="ECO:0000256" key="4">
    <source>
        <dbReference type="SAM" id="Phobius"/>
    </source>
</evidence>
<evidence type="ECO:0000256" key="2">
    <source>
        <dbReference type="PROSITE-ProRule" id="PRU00076"/>
    </source>
</evidence>
<dbReference type="Proteomes" id="UP000594260">
    <property type="component" value="Unplaced"/>
</dbReference>
<reference evidence="8" key="1">
    <citation type="submission" date="2021-01" db="UniProtKB">
        <authorList>
            <consortium name="EnsemblMetazoa"/>
        </authorList>
    </citation>
    <scope>IDENTIFICATION</scope>
</reference>
<dbReference type="CDD" id="cd00110">
    <property type="entry name" value="LamG"/>
    <property type="match status" value="5"/>
</dbReference>
<feature type="compositionally biased region" description="Polar residues" evidence="3">
    <location>
        <begin position="114"/>
        <end position="138"/>
    </location>
</feature>
<dbReference type="InterPro" id="IPR050372">
    <property type="entry name" value="Neurexin-related_CASP"/>
</dbReference>
<proteinExistence type="predicted"/>
<feature type="region of interest" description="Disordered" evidence="3">
    <location>
        <begin position="1204"/>
        <end position="1243"/>
    </location>
</feature>
<feature type="chain" id="PRO_5029712438" evidence="5">
    <location>
        <begin position="30"/>
        <end position="1991"/>
    </location>
</feature>
<keyword evidence="4" id="KW-0472">Membrane</keyword>
<dbReference type="InterPro" id="IPR001791">
    <property type="entry name" value="Laminin_G"/>
</dbReference>
<feature type="transmembrane region" description="Helical" evidence="4">
    <location>
        <begin position="1869"/>
        <end position="1890"/>
    </location>
</feature>
<dbReference type="SUPFAM" id="SSF49899">
    <property type="entry name" value="Concanavalin A-like lectins/glucanases"/>
    <property type="match status" value="6"/>
</dbReference>
<organism evidence="8 9">
    <name type="scientific">Varroa destructor</name>
    <name type="common">Honeybee mite</name>
    <dbReference type="NCBI Taxonomy" id="109461"/>
    <lineage>
        <taxon>Eukaryota</taxon>
        <taxon>Metazoa</taxon>
        <taxon>Ecdysozoa</taxon>
        <taxon>Arthropoda</taxon>
        <taxon>Chelicerata</taxon>
        <taxon>Arachnida</taxon>
        <taxon>Acari</taxon>
        <taxon>Parasitiformes</taxon>
        <taxon>Mesostigmata</taxon>
        <taxon>Gamasina</taxon>
        <taxon>Dermanyssoidea</taxon>
        <taxon>Varroidae</taxon>
        <taxon>Varroa</taxon>
    </lineage>
</organism>
<dbReference type="OrthoDB" id="6275838at2759"/>
<feature type="signal peptide" evidence="5">
    <location>
        <begin position="1"/>
        <end position="29"/>
    </location>
</feature>
<feature type="compositionally biased region" description="Low complexity" evidence="3">
    <location>
        <begin position="618"/>
        <end position="628"/>
    </location>
</feature>
<evidence type="ECO:0000256" key="5">
    <source>
        <dbReference type="SAM" id="SignalP"/>
    </source>
</evidence>